<keyword evidence="8" id="KW-1185">Reference proteome</keyword>
<organism evidence="7 8">
    <name type="scientific">Actinacidiphila polyblastidii</name>
    <dbReference type="NCBI Taxonomy" id="3110430"/>
    <lineage>
        <taxon>Bacteria</taxon>
        <taxon>Bacillati</taxon>
        <taxon>Actinomycetota</taxon>
        <taxon>Actinomycetes</taxon>
        <taxon>Kitasatosporales</taxon>
        <taxon>Streptomycetaceae</taxon>
        <taxon>Actinacidiphila</taxon>
    </lineage>
</organism>
<dbReference type="RefSeq" id="WP_330792594.1">
    <property type="nucleotide sequence ID" value="NZ_JAZEWV010000001.1"/>
</dbReference>
<name>A0ABU7P6J6_9ACTN</name>
<dbReference type="Gene3D" id="3.40.630.30">
    <property type="match status" value="2"/>
</dbReference>
<evidence type="ECO:0000256" key="3">
    <source>
        <dbReference type="ARBA" id="ARBA00022960"/>
    </source>
</evidence>
<comment type="similarity">
    <text evidence="1">Belongs to the FemABX family.</text>
</comment>
<dbReference type="EMBL" id="JAZEWV010000001">
    <property type="protein sequence ID" value="MEE4540712.1"/>
    <property type="molecule type" value="Genomic_DNA"/>
</dbReference>
<dbReference type="Proteomes" id="UP001344658">
    <property type="component" value="Unassembled WGS sequence"/>
</dbReference>
<gene>
    <name evidence="7" type="ORF">V2S66_01865</name>
</gene>
<keyword evidence="6" id="KW-0961">Cell wall biogenesis/degradation</keyword>
<evidence type="ECO:0000256" key="5">
    <source>
        <dbReference type="ARBA" id="ARBA00023315"/>
    </source>
</evidence>
<keyword evidence="4" id="KW-0573">Peptidoglycan synthesis</keyword>
<dbReference type="Pfam" id="PF02388">
    <property type="entry name" value="FemAB"/>
    <property type="match status" value="1"/>
</dbReference>
<dbReference type="PANTHER" id="PTHR36174">
    <property type="entry name" value="LIPID II:GLYCINE GLYCYLTRANSFERASE"/>
    <property type="match status" value="1"/>
</dbReference>
<dbReference type="InterPro" id="IPR016181">
    <property type="entry name" value="Acyl_CoA_acyltransferase"/>
</dbReference>
<accession>A0ABU7P6J6</accession>
<keyword evidence="2" id="KW-0808">Transferase</keyword>
<comment type="caution">
    <text evidence="7">The sequence shown here is derived from an EMBL/GenBank/DDBJ whole genome shotgun (WGS) entry which is preliminary data.</text>
</comment>
<evidence type="ECO:0000256" key="1">
    <source>
        <dbReference type="ARBA" id="ARBA00009943"/>
    </source>
</evidence>
<dbReference type="PANTHER" id="PTHR36174:SF1">
    <property type="entry name" value="LIPID II:GLYCINE GLYCYLTRANSFERASE"/>
    <property type="match status" value="1"/>
</dbReference>
<dbReference type="InterPro" id="IPR050644">
    <property type="entry name" value="PG_Glycine_Bridge_Synth"/>
</dbReference>
<evidence type="ECO:0000256" key="4">
    <source>
        <dbReference type="ARBA" id="ARBA00022984"/>
    </source>
</evidence>
<evidence type="ECO:0000256" key="2">
    <source>
        <dbReference type="ARBA" id="ARBA00022679"/>
    </source>
</evidence>
<sequence length="398" mass="43704">MTTPQRSERSAVPEAPGALLLRPIPPAVHAAFLRAPGGVAAPGGVSFLQTPAWARVKAGWQAESLGWLDERQRLVGAALVLYRQLPGSRRSFAYLPEGPGLDWADPRLERWFDPLLEHLRGTGAFAVRMGPPLAYRRWSARTLKDATGPGRRIGDVLPDLVEPLGAVVCDRLRDGGWRRCGEDGQGADAQPRLVFEVPLSGRGLDALWTGLNQEWRRNVKKAAKSGVLTGVEGPETLPAFHRLLRITERRDGFALGRDLAYYQRQYEALNAERAGAVRLYTARHQGELLAAHTLVTAPDGGRVWYQTGASADHRREVRPSNALQWRMMCDALAAGAAVYDMRGVPDDLDPGSRAHGLLRWKLGTGGDAVETVGEWELPLQGAVNKTLHRAMHAYLARR</sequence>
<evidence type="ECO:0000256" key="6">
    <source>
        <dbReference type="ARBA" id="ARBA00023316"/>
    </source>
</evidence>
<keyword evidence="5" id="KW-0012">Acyltransferase</keyword>
<reference evidence="7 8" key="1">
    <citation type="submission" date="2023-12" db="EMBL/GenBank/DDBJ databases">
        <title>Streptomyces sp. V4-01.</title>
        <authorList>
            <person name="Somphong A."/>
            <person name="Phongsopitanun W."/>
        </authorList>
    </citation>
    <scope>NUCLEOTIDE SEQUENCE [LARGE SCALE GENOMIC DNA]</scope>
    <source>
        <strain evidence="7 8">V4-01</strain>
    </source>
</reference>
<keyword evidence="3" id="KW-0133">Cell shape</keyword>
<evidence type="ECO:0000313" key="7">
    <source>
        <dbReference type="EMBL" id="MEE4540712.1"/>
    </source>
</evidence>
<evidence type="ECO:0000313" key="8">
    <source>
        <dbReference type="Proteomes" id="UP001344658"/>
    </source>
</evidence>
<proteinExistence type="inferred from homology"/>
<dbReference type="SUPFAM" id="SSF55729">
    <property type="entry name" value="Acyl-CoA N-acyltransferases (Nat)"/>
    <property type="match status" value="2"/>
</dbReference>
<protein>
    <submittedName>
        <fullName evidence="7">Peptidoglycan bridge formation glycyltransferase FemA/FemB family protein</fullName>
    </submittedName>
</protein>
<dbReference type="InterPro" id="IPR003447">
    <property type="entry name" value="FEMABX"/>
</dbReference>
<dbReference type="PROSITE" id="PS51191">
    <property type="entry name" value="FEMABX"/>
    <property type="match status" value="1"/>
</dbReference>